<keyword evidence="3" id="KW-1185">Reference proteome</keyword>
<reference evidence="2 3" key="1">
    <citation type="submission" date="2017-12" db="EMBL/GenBank/DDBJ databases">
        <title>The whole genome sequence of the Acidipropionibacterium virtanenii sp. nov. type strain JS278.</title>
        <authorList>
            <person name="Laine P."/>
            <person name="Deptula P."/>
            <person name="Varmanen P."/>
            <person name="Auvinen P."/>
        </authorList>
    </citation>
    <scope>NUCLEOTIDE SEQUENCE [LARGE SCALE GENOMIC DNA]</scope>
    <source>
        <strain evidence="2 3">JS278</strain>
    </source>
</reference>
<dbReference type="EMBL" id="CP025198">
    <property type="protein sequence ID" value="AXE38207.1"/>
    <property type="molecule type" value="Genomic_DNA"/>
</dbReference>
<dbReference type="Proteomes" id="UP000251995">
    <property type="component" value="Chromosome"/>
</dbReference>
<keyword evidence="1" id="KW-0812">Transmembrane</keyword>
<dbReference type="KEGG" id="acij:JS278_01024"/>
<feature type="transmembrane region" description="Helical" evidence="1">
    <location>
        <begin position="12"/>
        <end position="35"/>
    </location>
</feature>
<sequence>MSHRRIDVGAFIWGLLFVICSGLGVALALGAHLLWRDIIRIGPLILIGVGALGLVLTIITKGHRR</sequence>
<protein>
    <submittedName>
        <fullName evidence="2">Uncharacterized protein</fullName>
    </submittedName>
</protein>
<evidence type="ECO:0000313" key="3">
    <source>
        <dbReference type="Proteomes" id="UP000251995"/>
    </source>
</evidence>
<organism evidence="2 3">
    <name type="scientific">Acidipropionibacterium virtanenii</name>
    <dbReference type="NCBI Taxonomy" id="2057246"/>
    <lineage>
        <taxon>Bacteria</taxon>
        <taxon>Bacillati</taxon>
        <taxon>Actinomycetota</taxon>
        <taxon>Actinomycetes</taxon>
        <taxon>Propionibacteriales</taxon>
        <taxon>Propionibacteriaceae</taxon>
        <taxon>Acidipropionibacterium</taxon>
    </lineage>
</organism>
<evidence type="ECO:0000256" key="1">
    <source>
        <dbReference type="SAM" id="Phobius"/>
    </source>
</evidence>
<name>A0A344USF9_9ACTN</name>
<keyword evidence="1" id="KW-1133">Transmembrane helix</keyword>
<evidence type="ECO:0000313" key="2">
    <source>
        <dbReference type="EMBL" id="AXE38207.1"/>
    </source>
</evidence>
<proteinExistence type="predicted"/>
<keyword evidence="1" id="KW-0472">Membrane</keyword>
<dbReference type="AlphaFoldDB" id="A0A344USF9"/>
<gene>
    <name evidence="2" type="ORF">JS278_01024</name>
</gene>
<dbReference type="RefSeq" id="WP_114044256.1">
    <property type="nucleotide sequence ID" value="NZ_CP025198.1"/>
</dbReference>
<feature type="transmembrane region" description="Helical" evidence="1">
    <location>
        <begin position="41"/>
        <end position="59"/>
    </location>
</feature>
<accession>A0A344USF9</accession>